<dbReference type="PANTHER" id="PTHR35882">
    <property type="entry name" value="PELA"/>
    <property type="match status" value="1"/>
</dbReference>
<dbReference type="Pfam" id="PF03537">
    <property type="entry name" value="Glyco_hydro_114"/>
    <property type="match status" value="1"/>
</dbReference>
<dbReference type="InterPro" id="IPR004352">
    <property type="entry name" value="GH114_TIM-barrel"/>
</dbReference>
<feature type="signal peptide" evidence="1">
    <location>
        <begin position="1"/>
        <end position="20"/>
    </location>
</feature>
<gene>
    <name evidence="3" type="ORF">SAMN05660236_2447</name>
</gene>
<dbReference type="OrthoDB" id="30037at2"/>
<dbReference type="RefSeq" id="WP_079686900.1">
    <property type="nucleotide sequence ID" value="NZ_FUZU01000001.1"/>
</dbReference>
<keyword evidence="4" id="KW-1185">Reference proteome</keyword>
<dbReference type="Proteomes" id="UP000190961">
    <property type="component" value="Unassembled WGS sequence"/>
</dbReference>
<protein>
    <recommendedName>
        <fullName evidence="2">Glycoside-hydrolase family GH114 TIM-barrel domain-containing protein</fullName>
    </recommendedName>
</protein>
<evidence type="ECO:0000313" key="4">
    <source>
        <dbReference type="Proteomes" id="UP000190961"/>
    </source>
</evidence>
<feature type="chain" id="PRO_5012165440" description="Glycoside-hydrolase family GH114 TIM-barrel domain-containing protein" evidence="1">
    <location>
        <begin position="21"/>
        <end position="323"/>
    </location>
</feature>
<dbReference type="AlphaFoldDB" id="A0A1T5KPN5"/>
<reference evidence="3 4" key="1">
    <citation type="submission" date="2017-02" db="EMBL/GenBank/DDBJ databases">
        <authorList>
            <person name="Peterson S.W."/>
        </authorList>
    </citation>
    <scope>NUCLEOTIDE SEQUENCE [LARGE SCALE GENOMIC DNA]</scope>
    <source>
        <strain evidence="3 4">DSM 25262</strain>
    </source>
</reference>
<dbReference type="Gene3D" id="3.20.20.70">
    <property type="entry name" value="Aldolase class I"/>
    <property type="match status" value="2"/>
</dbReference>
<dbReference type="InterPro" id="IPR016062">
    <property type="entry name" value="TM1410-rel"/>
</dbReference>
<dbReference type="InterPro" id="IPR017853">
    <property type="entry name" value="GH"/>
</dbReference>
<feature type="domain" description="Glycoside-hydrolase family GH114 TIM-barrel" evidence="2">
    <location>
        <begin position="207"/>
        <end position="320"/>
    </location>
</feature>
<evidence type="ECO:0000256" key="1">
    <source>
        <dbReference type="SAM" id="SignalP"/>
    </source>
</evidence>
<dbReference type="InterPro" id="IPR013785">
    <property type="entry name" value="Aldolase_TIM"/>
</dbReference>
<dbReference type="STRING" id="688867.SAMN05660236_2447"/>
<dbReference type="PROSITE" id="PS51257">
    <property type="entry name" value="PROKAR_LIPOPROTEIN"/>
    <property type="match status" value="1"/>
</dbReference>
<dbReference type="SUPFAM" id="SSF51445">
    <property type="entry name" value="(Trans)glycosidases"/>
    <property type="match status" value="1"/>
</dbReference>
<name>A0A1T5KPN5_9BACT</name>
<dbReference type="PRINTS" id="PR01545">
    <property type="entry name" value="THEMAYE10DUF"/>
</dbReference>
<evidence type="ECO:0000259" key="2">
    <source>
        <dbReference type="Pfam" id="PF03537"/>
    </source>
</evidence>
<evidence type="ECO:0000313" key="3">
    <source>
        <dbReference type="EMBL" id="SKC65716.1"/>
    </source>
</evidence>
<dbReference type="PANTHER" id="PTHR35882:SF2">
    <property type="entry name" value="PELA"/>
    <property type="match status" value="1"/>
</dbReference>
<sequence>MKFPLSLAVGIIALSSACSSDDDDTASTVDYKEEMRNLVINISTKAKSTSPDFVIIPQNGIELVTQNGEDDGALHTAYLDAIDAHGQEDFLYGYDEDDVATPSSVTSYLKTFLDRSHSSGNSILITDYCFTESKRSTSYTINNTYGYLSFAAEHRELDFIPASEPYQVHSGDVNSLSDAKNFLYLLDPQNFSSRTDFLEALKNTRYDILIIDLFFHDGTSLTASEIAQLKTKNGGGKRKVIAYMSIGEAEDYRYYWQSEWSKTKPSWMDAENPNWPGNYKVKYWEADWQNIIYKNSDSYLNKIRDAGFDGVYLDIIDAFEYYE</sequence>
<accession>A0A1T5KPN5</accession>
<dbReference type="EMBL" id="FUZU01000001">
    <property type="protein sequence ID" value="SKC65716.1"/>
    <property type="molecule type" value="Genomic_DNA"/>
</dbReference>
<keyword evidence="1" id="KW-0732">Signal</keyword>
<organism evidence="3 4">
    <name type="scientific">Ohtaekwangia koreensis</name>
    <dbReference type="NCBI Taxonomy" id="688867"/>
    <lineage>
        <taxon>Bacteria</taxon>
        <taxon>Pseudomonadati</taxon>
        <taxon>Bacteroidota</taxon>
        <taxon>Cytophagia</taxon>
        <taxon>Cytophagales</taxon>
        <taxon>Fulvivirgaceae</taxon>
        <taxon>Ohtaekwangia</taxon>
    </lineage>
</organism>
<proteinExistence type="predicted"/>